<name>A0A1V9EA45_9BACT</name>
<dbReference type="Proteomes" id="UP000192610">
    <property type="component" value="Unassembled WGS sequence"/>
</dbReference>
<dbReference type="GO" id="GO:0080120">
    <property type="term" value="P:CAAX-box protein maturation"/>
    <property type="evidence" value="ECO:0007669"/>
    <property type="project" value="UniProtKB-ARBA"/>
</dbReference>
<keyword evidence="1" id="KW-0472">Membrane</keyword>
<keyword evidence="4" id="KW-1185">Reference proteome</keyword>
<proteinExistence type="predicted"/>
<feature type="transmembrane region" description="Helical" evidence="1">
    <location>
        <begin position="127"/>
        <end position="151"/>
    </location>
</feature>
<accession>A0A1V9EA45</accession>
<feature type="transmembrane region" description="Helical" evidence="1">
    <location>
        <begin position="200"/>
        <end position="221"/>
    </location>
</feature>
<evidence type="ECO:0000256" key="1">
    <source>
        <dbReference type="SAM" id="Phobius"/>
    </source>
</evidence>
<protein>
    <recommendedName>
        <fullName evidence="2">CAAX prenyl protease 2/Lysostaphin resistance protein A-like domain-containing protein</fullName>
    </recommendedName>
</protein>
<evidence type="ECO:0000313" key="3">
    <source>
        <dbReference type="EMBL" id="OQP43008.1"/>
    </source>
</evidence>
<dbReference type="GO" id="GO:0004175">
    <property type="term" value="F:endopeptidase activity"/>
    <property type="evidence" value="ECO:0007669"/>
    <property type="project" value="UniProtKB-ARBA"/>
</dbReference>
<keyword evidence="1" id="KW-0812">Transmembrane</keyword>
<sequence length="296" mass="33122">MKALNTAKQQPIAMYLALTILSSSIVWLLTLHATHAGRIAGRIFGYGIMWCPALATLITCRLSGRKMLDLAWKWGESRYMIACYLIPLLYSLVAYLVIWVSGVGGFYNKAFVSQVAHEFGWEGLPTGLLIVIFFVVNGVIGLLGSMATALGEEIGWRGFLVPELGKRMGYTGVSLTSGLIWAVWHYPLLIFGHYNNGTPAWYGLLCFTVMVVSISFVFTWYRLKSGSLWTAVMLHASHNLFIQTFFTPITSDKGDTAWFTDEFGAVAPAITVLLALYFWRRRKELAWPLKNAARLK</sequence>
<dbReference type="OrthoDB" id="9777755at2"/>
<feature type="transmembrane region" description="Helical" evidence="1">
    <location>
        <begin position="172"/>
        <end position="194"/>
    </location>
</feature>
<reference evidence="4" key="1">
    <citation type="submission" date="2016-04" db="EMBL/GenBank/DDBJ databases">
        <authorList>
            <person name="Chen L."/>
            <person name="Zhuang W."/>
            <person name="Wang G."/>
        </authorList>
    </citation>
    <scope>NUCLEOTIDE SEQUENCE [LARGE SCALE GENOMIC DNA]</scope>
    <source>
        <strain evidence="4">17621</strain>
    </source>
</reference>
<dbReference type="EMBL" id="LVXG01000056">
    <property type="protein sequence ID" value="OQP43008.1"/>
    <property type="molecule type" value="Genomic_DNA"/>
</dbReference>
<dbReference type="Pfam" id="PF02517">
    <property type="entry name" value="Rce1-like"/>
    <property type="match status" value="1"/>
</dbReference>
<feature type="transmembrane region" description="Helical" evidence="1">
    <location>
        <begin position="228"/>
        <end position="246"/>
    </location>
</feature>
<feature type="domain" description="CAAX prenyl protease 2/Lysostaphin resistance protein A-like" evidence="2">
    <location>
        <begin position="140"/>
        <end position="241"/>
    </location>
</feature>
<dbReference type="InterPro" id="IPR003675">
    <property type="entry name" value="Rce1/LyrA-like_dom"/>
</dbReference>
<dbReference type="PANTHER" id="PTHR35797">
    <property type="entry name" value="PROTEASE-RELATED"/>
    <property type="match status" value="1"/>
</dbReference>
<dbReference type="AlphaFoldDB" id="A0A1V9EA45"/>
<feature type="transmembrane region" description="Helical" evidence="1">
    <location>
        <begin position="258"/>
        <end position="279"/>
    </location>
</feature>
<evidence type="ECO:0000313" key="4">
    <source>
        <dbReference type="Proteomes" id="UP000192610"/>
    </source>
</evidence>
<dbReference type="InterPro" id="IPR042150">
    <property type="entry name" value="MmRce1-like"/>
</dbReference>
<comment type="caution">
    <text evidence="3">The sequence shown here is derived from an EMBL/GenBank/DDBJ whole genome shotgun (WGS) entry which is preliminary data.</text>
</comment>
<evidence type="ECO:0000259" key="2">
    <source>
        <dbReference type="Pfam" id="PF02517"/>
    </source>
</evidence>
<organism evidence="3 4">
    <name type="scientific">Niastella yeongjuensis</name>
    <dbReference type="NCBI Taxonomy" id="354355"/>
    <lineage>
        <taxon>Bacteria</taxon>
        <taxon>Pseudomonadati</taxon>
        <taxon>Bacteroidota</taxon>
        <taxon>Chitinophagia</taxon>
        <taxon>Chitinophagales</taxon>
        <taxon>Chitinophagaceae</taxon>
        <taxon>Niastella</taxon>
    </lineage>
</organism>
<feature type="transmembrane region" description="Helical" evidence="1">
    <location>
        <begin position="12"/>
        <end position="33"/>
    </location>
</feature>
<dbReference type="PANTHER" id="PTHR35797:SF1">
    <property type="entry name" value="PROTEASE"/>
    <property type="match status" value="1"/>
</dbReference>
<dbReference type="RefSeq" id="WP_081203421.1">
    <property type="nucleotide sequence ID" value="NZ_FOCZ01000005.1"/>
</dbReference>
<keyword evidence="1" id="KW-1133">Transmembrane helix</keyword>
<gene>
    <name evidence="3" type="ORF">A4H97_12740</name>
</gene>
<dbReference type="STRING" id="354355.SAMN05660816_03217"/>
<feature type="transmembrane region" description="Helical" evidence="1">
    <location>
        <begin position="39"/>
        <end position="60"/>
    </location>
</feature>
<feature type="transmembrane region" description="Helical" evidence="1">
    <location>
        <begin position="81"/>
        <end position="107"/>
    </location>
</feature>